<keyword evidence="12" id="KW-1185">Reference proteome</keyword>
<dbReference type="Proteomes" id="UP000295680">
    <property type="component" value="Unassembled WGS sequence"/>
</dbReference>
<feature type="transmembrane region" description="Helical" evidence="10">
    <location>
        <begin position="393"/>
        <end position="417"/>
    </location>
</feature>
<dbReference type="GO" id="GO:0006506">
    <property type="term" value="P:GPI anchor biosynthetic process"/>
    <property type="evidence" value="ECO:0007669"/>
    <property type="project" value="UniProtKB-UniPathway"/>
</dbReference>
<protein>
    <recommendedName>
        <fullName evidence="13">Dolichyl-phosphate-mannose-protein mannosyltransferase</fullName>
    </recommendedName>
</protein>
<dbReference type="GO" id="GO:0000009">
    <property type="term" value="F:alpha-1,6-mannosyltransferase activity"/>
    <property type="evidence" value="ECO:0007669"/>
    <property type="project" value="InterPro"/>
</dbReference>
<accession>A0A4R2K3K8</accession>
<dbReference type="InterPro" id="IPR007315">
    <property type="entry name" value="PIG-V/Gpi18"/>
</dbReference>
<evidence type="ECO:0000313" key="11">
    <source>
        <dbReference type="EMBL" id="TCO64349.1"/>
    </source>
</evidence>
<keyword evidence="4" id="KW-0328">Glycosyltransferase</keyword>
<comment type="caution">
    <text evidence="11">The sequence shown here is derived from an EMBL/GenBank/DDBJ whole genome shotgun (WGS) entry which is preliminary data.</text>
</comment>
<feature type="transmembrane region" description="Helical" evidence="10">
    <location>
        <begin position="172"/>
        <end position="196"/>
    </location>
</feature>
<reference evidence="11 12" key="1">
    <citation type="submission" date="2019-03" db="EMBL/GenBank/DDBJ databases">
        <title>Genomic Encyclopedia of Type Strains, Phase IV (KMG-IV): sequencing the most valuable type-strain genomes for metagenomic binning, comparative biology and taxonomic classification.</title>
        <authorList>
            <person name="Goeker M."/>
        </authorList>
    </citation>
    <scope>NUCLEOTIDE SEQUENCE [LARGE SCALE GENOMIC DNA]</scope>
    <source>
        <strain evidence="11 12">DSM 45934</strain>
    </source>
</reference>
<keyword evidence="5" id="KW-0808">Transferase</keyword>
<dbReference type="AlphaFoldDB" id="A0A4R2K3K8"/>
<comment type="subcellular location">
    <subcellularLocation>
        <location evidence="1">Endoplasmic reticulum membrane</location>
        <topology evidence="1">Multi-pass membrane protein</topology>
    </subcellularLocation>
</comment>
<feature type="transmembrane region" description="Helical" evidence="10">
    <location>
        <begin position="140"/>
        <end position="160"/>
    </location>
</feature>
<dbReference type="UniPathway" id="UPA00196"/>
<keyword evidence="6 10" id="KW-0812">Transmembrane</keyword>
<evidence type="ECO:0000313" key="12">
    <source>
        <dbReference type="Proteomes" id="UP000295680"/>
    </source>
</evidence>
<feature type="transmembrane region" description="Helical" evidence="10">
    <location>
        <begin position="369"/>
        <end position="386"/>
    </location>
</feature>
<feature type="transmembrane region" description="Helical" evidence="10">
    <location>
        <begin position="216"/>
        <end position="246"/>
    </location>
</feature>
<evidence type="ECO:0000256" key="4">
    <source>
        <dbReference type="ARBA" id="ARBA00022676"/>
    </source>
</evidence>
<evidence type="ECO:0000256" key="5">
    <source>
        <dbReference type="ARBA" id="ARBA00022679"/>
    </source>
</evidence>
<evidence type="ECO:0008006" key="13">
    <source>
        <dbReference type="Google" id="ProtNLM"/>
    </source>
</evidence>
<keyword evidence="8 10" id="KW-1133">Transmembrane helix</keyword>
<name>A0A4R2K3K8_9PSEU</name>
<feature type="transmembrane region" description="Helical" evidence="10">
    <location>
        <begin position="258"/>
        <end position="277"/>
    </location>
</feature>
<evidence type="ECO:0000256" key="9">
    <source>
        <dbReference type="ARBA" id="ARBA00023136"/>
    </source>
</evidence>
<dbReference type="EMBL" id="SLWS01000001">
    <property type="protein sequence ID" value="TCO64349.1"/>
    <property type="molecule type" value="Genomic_DNA"/>
</dbReference>
<gene>
    <name evidence="11" type="ORF">EV192_101117</name>
</gene>
<keyword evidence="7" id="KW-0256">Endoplasmic reticulum</keyword>
<dbReference type="GO" id="GO:0004376">
    <property type="term" value="F:GPI mannosyltransferase activity"/>
    <property type="evidence" value="ECO:0007669"/>
    <property type="project" value="InterPro"/>
</dbReference>
<dbReference type="PANTHER" id="PTHR12468">
    <property type="entry name" value="GPI MANNOSYLTRANSFERASE 2"/>
    <property type="match status" value="1"/>
</dbReference>
<evidence type="ECO:0000256" key="7">
    <source>
        <dbReference type="ARBA" id="ARBA00022824"/>
    </source>
</evidence>
<proteinExistence type="predicted"/>
<evidence type="ECO:0000256" key="6">
    <source>
        <dbReference type="ARBA" id="ARBA00022692"/>
    </source>
</evidence>
<feature type="transmembrane region" description="Helical" evidence="10">
    <location>
        <begin position="45"/>
        <end position="69"/>
    </location>
</feature>
<dbReference type="GO" id="GO:0016020">
    <property type="term" value="C:membrane"/>
    <property type="evidence" value="ECO:0007669"/>
    <property type="project" value="GOC"/>
</dbReference>
<keyword evidence="3" id="KW-0337">GPI-anchor biosynthesis</keyword>
<feature type="transmembrane region" description="Helical" evidence="10">
    <location>
        <begin position="345"/>
        <end position="363"/>
    </location>
</feature>
<evidence type="ECO:0000256" key="1">
    <source>
        <dbReference type="ARBA" id="ARBA00004477"/>
    </source>
</evidence>
<evidence type="ECO:0000256" key="2">
    <source>
        <dbReference type="ARBA" id="ARBA00004687"/>
    </source>
</evidence>
<organism evidence="11 12">
    <name type="scientific">Actinocrispum wychmicini</name>
    <dbReference type="NCBI Taxonomy" id="1213861"/>
    <lineage>
        <taxon>Bacteria</taxon>
        <taxon>Bacillati</taxon>
        <taxon>Actinomycetota</taxon>
        <taxon>Actinomycetes</taxon>
        <taxon>Pseudonocardiales</taxon>
        <taxon>Pseudonocardiaceae</taxon>
        <taxon>Actinocrispum</taxon>
    </lineage>
</organism>
<evidence type="ECO:0000256" key="3">
    <source>
        <dbReference type="ARBA" id="ARBA00022502"/>
    </source>
</evidence>
<comment type="pathway">
    <text evidence="2">Glycolipid biosynthesis; glycosylphosphatidylinositol-anchor biosynthesis.</text>
</comment>
<evidence type="ECO:0000256" key="10">
    <source>
        <dbReference type="SAM" id="Phobius"/>
    </source>
</evidence>
<keyword evidence="9 10" id="KW-0472">Membrane</keyword>
<dbReference type="PANTHER" id="PTHR12468:SF2">
    <property type="entry name" value="GPI MANNOSYLTRANSFERASE 2"/>
    <property type="match status" value="1"/>
</dbReference>
<feature type="transmembrane region" description="Helical" evidence="10">
    <location>
        <begin position="315"/>
        <end position="338"/>
    </location>
</feature>
<evidence type="ECO:0000256" key="8">
    <source>
        <dbReference type="ARBA" id="ARBA00022989"/>
    </source>
</evidence>
<sequence>MCGRPLHATPFSLVAVTATDVAEQPAVADETRDRPARAPWTIRRVALLLAPGLIYLGVREIGLVVLAWMSAETHFPIGDALTSWDGQWYLGIAAGGYDTVPLNLGDAFGQRSAETPLAFFPGYPKLINYLAAPFGGGPGAQMFFAFAITVVAGVFCAYGLSRIGRNVSDGSYRVGFVLVALFSVAPMSIVLSMTYSEALFCALAAWALVGVLERKWIMAGLACAAAGLVRPTSMALVLAICVAALVAVIKRRDGWRPWMCGLIAPAGMLTYLAWVGVRTGDALGYFKLQQRGWESQFDGGLATWRFMVDSLTHPLSVLEGVTIVVILAAFVLLVIGFRMRLPWPLMLYGIGVLLMDVGSNGMMASKARLLLPAFVLLIPIAVALANRRTSTMVLTLSGLTVVTSWFGAYAVTVWSYAI</sequence>